<dbReference type="Gene3D" id="1.20.120.450">
    <property type="entry name" value="dinb family like domain"/>
    <property type="match status" value="1"/>
</dbReference>
<comment type="caution">
    <text evidence="2">The sequence shown here is derived from an EMBL/GenBank/DDBJ whole genome shotgun (WGS) entry which is preliminary data.</text>
</comment>
<accession>A0A644TD67</accession>
<dbReference type="PANTHER" id="PTHR37302:SF1">
    <property type="entry name" value="PROTEIN DINB"/>
    <property type="match status" value="1"/>
</dbReference>
<evidence type="ECO:0000313" key="2">
    <source>
        <dbReference type="EMBL" id="MPL64699.1"/>
    </source>
</evidence>
<evidence type="ECO:0000256" key="1">
    <source>
        <dbReference type="ARBA" id="ARBA00022723"/>
    </source>
</evidence>
<gene>
    <name evidence="2" type="ORF">SDC9_10356</name>
</gene>
<name>A0A644TD67_9ZZZZ</name>
<dbReference type="PANTHER" id="PTHR37302">
    <property type="entry name" value="SLR1116 PROTEIN"/>
    <property type="match status" value="1"/>
</dbReference>
<proteinExistence type="predicted"/>
<protein>
    <recommendedName>
        <fullName evidence="3">DinB family protein</fullName>
    </recommendedName>
</protein>
<sequence length="171" mass="20608">MDLKTIGFLAEYNSITNEKMNELIRNLSEEQWVKKFGGYFNSIRSLCNHLCICDFNWLKRFSLLRSFEYINDPFFKRTYSFGSHAFETKEEYFKLRNELDSFIRIFANELKKEDLGKYLVYRDSHNDEHNQEYGLVILHVFNHQSHHRGMISIYLEEMGIENDYSNIMDIL</sequence>
<dbReference type="SUPFAM" id="SSF109854">
    <property type="entry name" value="DinB/YfiT-like putative metalloenzymes"/>
    <property type="match status" value="1"/>
</dbReference>
<dbReference type="AlphaFoldDB" id="A0A644TD67"/>
<reference evidence="2" key="1">
    <citation type="submission" date="2019-08" db="EMBL/GenBank/DDBJ databases">
        <authorList>
            <person name="Kucharzyk K."/>
            <person name="Murdoch R.W."/>
            <person name="Higgins S."/>
            <person name="Loffler F."/>
        </authorList>
    </citation>
    <scope>NUCLEOTIDE SEQUENCE</scope>
</reference>
<keyword evidence="1" id="KW-0479">Metal-binding</keyword>
<dbReference type="EMBL" id="VSSQ01000025">
    <property type="protein sequence ID" value="MPL64699.1"/>
    <property type="molecule type" value="Genomic_DNA"/>
</dbReference>
<dbReference type="InterPro" id="IPR007837">
    <property type="entry name" value="DinB"/>
</dbReference>
<evidence type="ECO:0008006" key="3">
    <source>
        <dbReference type="Google" id="ProtNLM"/>
    </source>
</evidence>
<organism evidence="2">
    <name type="scientific">bioreactor metagenome</name>
    <dbReference type="NCBI Taxonomy" id="1076179"/>
    <lineage>
        <taxon>unclassified sequences</taxon>
        <taxon>metagenomes</taxon>
        <taxon>ecological metagenomes</taxon>
    </lineage>
</organism>
<dbReference type="InterPro" id="IPR034660">
    <property type="entry name" value="DinB/YfiT-like"/>
</dbReference>
<dbReference type="GO" id="GO:0046872">
    <property type="term" value="F:metal ion binding"/>
    <property type="evidence" value="ECO:0007669"/>
    <property type="project" value="UniProtKB-KW"/>
</dbReference>
<dbReference type="Pfam" id="PF05163">
    <property type="entry name" value="DinB"/>
    <property type="match status" value="1"/>
</dbReference>